<dbReference type="Pfam" id="PF02517">
    <property type="entry name" value="Rce1-like"/>
    <property type="match status" value="1"/>
</dbReference>
<feature type="transmembrane region" description="Helical" evidence="2">
    <location>
        <begin position="129"/>
        <end position="152"/>
    </location>
</feature>
<evidence type="ECO:0000313" key="5">
    <source>
        <dbReference type="Proteomes" id="UP000221024"/>
    </source>
</evidence>
<feature type="transmembrane region" description="Helical" evidence="2">
    <location>
        <begin position="259"/>
        <end position="282"/>
    </location>
</feature>
<feature type="domain" description="CAAX prenyl protease 2/Lysostaphin resistance protein A-like" evidence="3">
    <location>
        <begin position="165"/>
        <end position="264"/>
    </location>
</feature>
<evidence type="ECO:0000256" key="1">
    <source>
        <dbReference type="SAM" id="MobiDB-lite"/>
    </source>
</evidence>
<dbReference type="GO" id="GO:0004175">
    <property type="term" value="F:endopeptidase activity"/>
    <property type="evidence" value="ECO:0007669"/>
    <property type="project" value="UniProtKB-ARBA"/>
</dbReference>
<evidence type="ECO:0000259" key="3">
    <source>
        <dbReference type="Pfam" id="PF02517"/>
    </source>
</evidence>
<dbReference type="PANTHER" id="PTHR36435">
    <property type="entry name" value="SLR1288 PROTEIN"/>
    <property type="match status" value="1"/>
</dbReference>
<feature type="transmembrane region" description="Helical" evidence="2">
    <location>
        <begin position="224"/>
        <end position="247"/>
    </location>
</feature>
<feature type="transmembrane region" description="Helical" evidence="2">
    <location>
        <begin position="37"/>
        <end position="65"/>
    </location>
</feature>
<keyword evidence="2" id="KW-0472">Membrane</keyword>
<feature type="compositionally biased region" description="Acidic residues" evidence="1">
    <location>
        <begin position="355"/>
        <end position="365"/>
    </location>
</feature>
<keyword evidence="5" id="KW-1185">Reference proteome</keyword>
<dbReference type="Proteomes" id="UP000221024">
    <property type="component" value="Unassembled WGS sequence"/>
</dbReference>
<evidence type="ECO:0000313" key="4">
    <source>
        <dbReference type="EMBL" id="PEN05039.1"/>
    </source>
</evidence>
<dbReference type="InterPro" id="IPR052710">
    <property type="entry name" value="CAAX_protease"/>
</dbReference>
<name>A0A2H3NPV4_9BACT</name>
<reference evidence="4 5" key="1">
    <citation type="submission" date="2017-10" db="EMBL/GenBank/DDBJ databases">
        <title>Draft genome of Longimonas halophila.</title>
        <authorList>
            <person name="Goh K.M."/>
            <person name="Shamsir M.S."/>
            <person name="Lim S.W."/>
        </authorList>
    </citation>
    <scope>NUCLEOTIDE SEQUENCE [LARGE SCALE GENOMIC DNA]</scope>
    <source>
        <strain evidence="4 5">KCTC 42399</strain>
    </source>
</reference>
<feature type="transmembrane region" description="Helical" evidence="2">
    <location>
        <begin position="85"/>
        <end position="109"/>
    </location>
</feature>
<sequence>MSYGRCNVFVLLPWYFWIASMSRFLQQAWMGRSGWSPYLMTLLSLIVGAFVVGSIGVVALVWLLSGSLPVEPGAATPEAFGLTDLQFFGVNMLPFVILLGVLAVCLPVFHRRPLRSIITPTEQIDWKRLGVGTAAWMGLMVATLGIEALVTTEELAITFEWKPFLYLLLLAGTLIPIQASVEELVMRGYLMQGAARALGSGWAAVLVSSALFGMLHWANPEVASFGAGLMMAYYMGFGAFMALVALADDRLELAMGIHIGNNLFGTVVVTFPESVLTTPALIRLESMAPTPGTLFTWGAVALVFAVLMGQRYNWTWHGLLERLGPVDRPDDAPSEGPSTPSERIEAFRARRMDTSADDTPDTPRE</sequence>
<feature type="region of interest" description="Disordered" evidence="1">
    <location>
        <begin position="325"/>
        <end position="365"/>
    </location>
</feature>
<organism evidence="4 5">
    <name type="scientific">Longimonas halophila</name>
    <dbReference type="NCBI Taxonomy" id="1469170"/>
    <lineage>
        <taxon>Bacteria</taxon>
        <taxon>Pseudomonadati</taxon>
        <taxon>Rhodothermota</taxon>
        <taxon>Rhodothermia</taxon>
        <taxon>Rhodothermales</taxon>
        <taxon>Salisaetaceae</taxon>
        <taxon>Longimonas</taxon>
    </lineage>
</organism>
<protein>
    <recommendedName>
        <fullName evidence="3">CAAX prenyl protease 2/Lysostaphin resistance protein A-like domain-containing protein</fullName>
    </recommendedName>
</protein>
<feature type="transmembrane region" description="Helical" evidence="2">
    <location>
        <begin position="164"/>
        <end position="185"/>
    </location>
</feature>
<dbReference type="PANTHER" id="PTHR36435:SF1">
    <property type="entry name" value="CAAX AMINO TERMINAL PROTEASE FAMILY PROTEIN"/>
    <property type="match status" value="1"/>
</dbReference>
<dbReference type="AlphaFoldDB" id="A0A2H3NPV4"/>
<dbReference type="InterPro" id="IPR003675">
    <property type="entry name" value="Rce1/LyrA-like_dom"/>
</dbReference>
<feature type="transmembrane region" description="Helical" evidence="2">
    <location>
        <begin position="294"/>
        <end position="312"/>
    </location>
</feature>
<dbReference type="EMBL" id="PDEP01000017">
    <property type="protein sequence ID" value="PEN05039.1"/>
    <property type="molecule type" value="Genomic_DNA"/>
</dbReference>
<keyword evidence="2" id="KW-1133">Transmembrane helix</keyword>
<evidence type="ECO:0000256" key="2">
    <source>
        <dbReference type="SAM" id="Phobius"/>
    </source>
</evidence>
<feature type="compositionally biased region" description="Basic and acidic residues" evidence="1">
    <location>
        <begin position="342"/>
        <end position="354"/>
    </location>
</feature>
<dbReference type="GO" id="GO:0080120">
    <property type="term" value="P:CAAX-box protein maturation"/>
    <property type="evidence" value="ECO:0007669"/>
    <property type="project" value="UniProtKB-ARBA"/>
</dbReference>
<keyword evidence="2" id="KW-0812">Transmembrane</keyword>
<proteinExistence type="predicted"/>
<feature type="transmembrane region" description="Helical" evidence="2">
    <location>
        <begin position="197"/>
        <end position="218"/>
    </location>
</feature>
<accession>A0A2H3NPV4</accession>
<gene>
    <name evidence="4" type="ORF">CRI93_14085</name>
</gene>
<comment type="caution">
    <text evidence="4">The sequence shown here is derived from an EMBL/GenBank/DDBJ whole genome shotgun (WGS) entry which is preliminary data.</text>
</comment>